<dbReference type="EC" id="2.4.1.-" evidence="11"/>
<dbReference type="GO" id="GO:0006506">
    <property type="term" value="P:GPI anchor biosynthetic process"/>
    <property type="evidence" value="ECO:0007669"/>
    <property type="project" value="UniProtKB-KW"/>
</dbReference>
<comment type="similarity">
    <text evidence="10">Belongs to the glycosyltransferase 22 family. PIGZ subfamily.</text>
</comment>
<evidence type="ECO:0000256" key="6">
    <source>
        <dbReference type="ARBA" id="ARBA00022692"/>
    </source>
</evidence>
<keyword evidence="14" id="KW-1185">Reference proteome</keyword>
<comment type="subcellular location">
    <subcellularLocation>
        <location evidence="1 11">Endoplasmic reticulum membrane</location>
        <topology evidence="1 11">Multi-pass membrane protein</topology>
    </subcellularLocation>
</comment>
<sequence>MELKKLHFLGLLLGLFFALEPSYIHPDEHFQGLNIVLSKISSINSYIPWEFELQNGSRSYLPIFIHYGPVVVLNKYVLHLKSATGLLYLARLQNYAVFVLASKLALQFLVVGSKFERTKADFLISTSYIFWTYQTHTFSNSTETIILLTVTSLWKALLRDSRNPIFQHFKTSALLGILISFGIFNRITFPAFLFLPGLLTLKRFYLHHLRSLLVCAFFFVLASLFTIAFDTYMYGSENWCITPLNNLRYNTDAKNLAQHGLHPRITHLLVNLPQIMGPMVFFIFKIDADISRLVCFSGLALLSIFQHQELRFLVPLLPFLCISVDLSSIRKVVRPRILLIFWFIFNIIMGIVMGSLHQRGVIDALQRLTSQETQTNVHVWWKTYPPPTWMYLSPNLTVSVPNQSDGQERVGLIDFSVLQDHVVDLMGCDVELLALTLSNFFLQGSAANITLISPTSMSEDLSILCKKYPTLEIKRTWHSPWNLDLDHLDFGRSLLPITGIDIHQVSKKSNQ</sequence>
<evidence type="ECO:0000256" key="11">
    <source>
        <dbReference type="RuleBase" id="RU363075"/>
    </source>
</evidence>
<feature type="chain" id="PRO_5009236002" description="Mannosyltransferase" evidence="12">
    <location>
        <begin position="27"/>
        <end position="511"/>
    </location>
</feature>
<comment type="caution">
    <text evidence="11">Lacks conserved residue(s) required for the propagation of feature annotation.</text>
</comment>
<evidence type="ECO:0000256" key="7">
    <source>
        <dbReference type="ARBA" id="ARBA00022824"/>
    </source>
</evidence>
<proteinExistence type="inferred from homology"/>
<gene>
    <name evidence="13" type="ORF">LAMI_0D10594G</name>
</gene>
<evidence type="ECO:0000256" key="3">
    <source>
        <dbReference type="ARBA" id="ARBA00022502"/>
    </source>
</evidence>
<keyword evidence="3" id="KW-0337">GPI-anchor biosynthesis</keyword>
<keyword evidence="7 11" id="KW-0256">Endoplasmic reticulum</keyword>
<evidence type="ECO:0000256" key="1">
    <source>
        <dbReference type="ARBA" id="ARBA00004477"/>
    </source>
</evidence>
<evidence type="ECO:0000256" key="8">
    <source>
        <dbReference type="ARBA" id="ARBA00022989"/>
    </source>
</evidence>
<dbReference type="OrthoDB" id="10066429at2759"/>
<feature type="signal peptide" evidence="12">
    <location>
        <begin position="1"/>
        <end position="26"/>
    </location>
</feature>
<evidence type="ECO:0000256" key="5">
    <source>
        <dbReference type="ARBA" id="ARBA00022679"/>
    </source>
</evidence>
<comment type="pathway">
    <text evidence="2">Glycolipid biosynthesis; glycosylphosphatidylinositol-anchor biosynthesis.</text>
</comment>
<evidence type="ECO:0000256" key="12">
    <source>
        <dbReference type="SAM" id="SignalP"/>
    </source>
</evidence>
<keyword evidence="9 11" id="KW-0472">Membrane</keyword>
<evidence type="ECO:0000313" key="13">
    <source>
        <dbReference type="EMBL" id="SCU88573.1"/>
    </source>
</evidence>
<accession>A0A1G4JEM9</accession>
<dbReference type="GO" id="GO:0000026">
    <property type="term" value="F:alpha-1,2-mannosyltransferase activity"/>
    <property type="evidence" value="ECO:0007669"/>
    <property type="project" value="TreeGrafter"/>
</dbReference>
<feature type="transmembrane region" description="Helical" evidence="11">
    <location>
        <begin position="265"/>
        <end position="283"/>
    </location>
</feature>
<organism evidence="13 14">
    <name type="scientific">Lachancea mirantina</name>
    <dbReference type="NCBI Taxonomy" id="1230905"/>
    <lineage>
        <taxon>Eukaryota</taxon>
        <taxon>Fungi</taxon>
        <taxon>Dikarya</taxon>
        <taxon>Ascomycota</taxon>
        <taxon>Saccharomycotina</taxon>
        <taxon>Saccharomycetes</taxon>
        <taxon>Saccharomycetales</taxon>
        <taxon>Saccharomycetaceae</taxon>
        <taxon>Lachancea</taxon>
    </lineage>
</organism>
<dbReference type="STRING" id="1230905.A0A1G4JEM9"/>
<feature type="transmembrane region" description="Helical" evidence="11">
    <location>
        <begin position="173"/>
        <end position="199"/>
    </location>
</feature>
<feature type="transmembrane region" description="Helical" evidence="11">
    <location>
        <begin position="337"/>
        <end position="356"/>
    </location>
</feature>
<reference evidence="13 14" key="1">
    <citation type="submission" date="2016-03" db="EMBL/GenBank/DDBJ databases">
        <authorList>
            <person name="Devillers H."/>
        </authorList>
    </citation>
    <scope>NUCLEOTIDE SEQUENCE [LARGE SCALE GENOMIC DNA]</scope>
    <source>
        <strain evidence="13">CBS 11717</strain>
    </source>
</reference>
<keyword evidence="4 11" id="KW-0328">Glycosyltransferase</keyword>
<dbReference type="PANTHER" id="PTHR22760:SF3">
    <property type="entry name" value="GPI MANNOSYLTRANSFERASE 4"/>
    <property type="match status" value="1"/>
</dbReference>
<evidence type="ECO:0000256" key="2">
    <source>
        <dbReference type="ARBA" id="ARBA00004687"/>
    </source>
</evidence>
<evidence type="ECO:0000313" key="14">
    <source>
        <dbReference type="Proteomes" id="UP000191024"/>
    </source>
</evidence>
<dbReference type="Pfam" id="PF03901">
    <property type="entry name" value="Glyco_transf_22"/>
    <property type="match status" value="1"/>
</dbReference>
<evidence type="ECO:0000256" key="4">
    <source>
        <dbReference type="ARBA" id="ARBA00022676"/>
    </source>
</evidence>
<keyword evidence="6 11" id="KW-0812">Transmembrane</keyword>
<dbReference type="PANTHER" id="PTHR22760">
    <property type="entry name" value="GLYCOSYLTRANSFERASE"/>
    <property type="match status" value="1"/>
</dbReference>
<evidence type="ECO:0000256" key="10">
    <source>
        <dbReference type="ARBA" id="ARBA00038466"/>
    </source>
</evidence>
<name>A0A1G4JEM9_9SACH</name>
<feature type="transmembrane region" description="Helical" evidence="11">
    <location>
        <begin position="211"/>
        <end position="229"/>
    </location>
</feature>
<evidence type="ECO:0000256" key="9">
    <source>
        <dbReference type="ARBA" id="ARBA00023136"/>
    </source>
</evidence>
<keyword evidence="12" id="KW-0732">Signal</keyword>
<keyword evidence="8 11" id="KW-1133">Transmembrane helix</keyword>
<dbReference type="Proteomes" id="UP000191024">
    <property type="component" value="Chromosome D"/>
</dbReference>
<dbReference type="GO" id="GO:0005789">
    <property type="term" value="C:endoplasmic reticulum membrane"/>
    <property type="evidence" value="ECO:0007669"/>
    <property type="project" value="UniProtKB-SubCell"/>
</dbReference>
<dbReference type="EMBL" id="LT598463">
    <property type="protein sequence ID" value="SCU88573.1"/>
    <property type="molecule type" value="Genomic_DNA"/>
</dbReference>
<keyword evidence="5" id="KW-0808">Transferase</keyword>
<dbReference type="InterPro" id="IPR005599">
    <property type="entry name" value="GPI_mannosylTrfase"/>
</dbReference>
<dbReference type="AlphaFoldDB" id="A0A1G4JEM9"/>
<protein>
    <recommendedName>
        <fullName evidence="11">Mannosyltransferase</fullName>
        <ecNumber evidence="11">2.4.1.-</ecNumber>
    </recommendedName>
</protein>